<feature type="region of interest" description="Disordered" evidence="1">
    <location>
        <begin position="1"/>
        <end position="26"/>
    </location>
</feature>
<evidence type="ECO:0000313" key="3">
    <source>
        <dbReference type="Proteomes" id="UP001174136"/>
    </source>
</evidence>
<evidence type="ECO:0000256" key="1">
    <source>
        <dbReference type="SAM" id="MobiDB-lite"/>
    </source>
</evidence>
<reference evidence="2" key="1">
    <citation type="journal article" date="2023" name="Front. Mar. Sci.">
        <title>A new Merluccius polli reference genome to investigate the effects of global change in West African waters.</title>
        <authorList>
            <person name="Mateo J.L."/>
            <person name="Blanco-Fernandez C."/>
            <person name="Garcia-Vazquez E."/>
            <person name="Machado-Schiaffino G."/>
        </authorList>
    </citation>
    <scope>NUCLEOTIDE SEQUENCE</scope>
    <source>
        <strain evidence="2">C29</strain>
        <tissue evidence="2">Fin</tissue>
    </source>
</reference>
<gene>
    <name evidence="2" type="ORF">N1851_023438</name>
</gene>
<dbReference type="EMBL" id="JAOPHQ010004314">
    <property type="protein sequence ID" value="KAK0139665.1"/>
    <property type="molecule type" value="Genomic_DNA"/>
</dbReference>
<feature type="compositionally biased region" description="Polar residues" evidence="1">
    <location>
        <begin position="7"/>
        <end position="26"/>
    </location>
</feature>
<proteinExistence type="predicted"/>
<protein>
    <submittedName>
        <fullName evidence="2">Uncharacterized protein</fullName>
    </submittedName>
</protein>
<keyword evidence="3" id="KW-1185">Reference proteome</keyword>
<evidence type="ECO:0000313" key="2">
    <source>
        <dbReference type="EMBL" id="KAK0139665.1"/>
    </source>
</evidence>
<organism evidence="2 3">
    <name type="scientific">Merluccius polli</name>
    <name type="common">Benguela hake</name>
    <name type="synonym">Merluccius cadenati</name>
    <dbReference type="NCBI Taxonomy" id="89951"/>
    <lineage>
        <taxon>Eukaryota</taxon>
        <taxon>Metazoa</taxon>
        <taxon>Chordata</taxon>
        <taxon>Craniata</taxon>
        <taxon>Vertebrata</taxon>
        <taxon>Euteleostomi</taxon>
        <taxon>Actinopterygii</taxon>
        <taxon>Neopterygii</taxon>
        <taxon>Teleostei</taxon>
        <taxon>Neoteleostei</taxon>
        <taxon>Acanthomorphata</taxon>
        <taxon>Zeiogadaria</taxon>
        <taxon>Gadariae</taxon>
        <taxon>Gadiformes</taxon>
        <taxon>Gadoidei</taxon>
        <taxon>Merlucciidae</taxon>
        <taxon>Merluccius</taxon>
    </lineage>
</organism>
<sequence>MQKKTPPCQTEGTQTHLASSAVQSQRVELSQTNCPVQTQNAATVQRQTSSVQLERIKVEPDEAVSEADATPNLLIEKSAEPCVKSESSDTILDGYAVIGLHCVVECRRKEDGRSSCFLCHCCRVKSDPGDIIDHLTSSTHISNYLESRNIATTNPLLAASLRHLERTLTHTRSHCLTACLRFALVNVDFSDTLWLNKNLQQ</sequence>
<name>A0AA47MGF9_MERPO</name>
<accession>A0AA47MGF9</accession>
<dbReference type="AlphaFoldDB" id="A0AA47MGF9"/>
<comment type="caution">
    <text evidence="2">The sequence shown here is derived from an EMBL/GenBank/DDBJ whole genome shotgun (WGS) entry which is preliminary data.</text>
</comment>
<dbReference type="Proteomes" id="UP001174136">
    <property type="component" value="Unassembled WGS sequence"/>
</dbReference>